<comment type="subunit">
    <text evidence="3">UreD, UreF and UreG form a complex that acts as a GTP-hydrolysis-dependent molecular chaperone, activating the urease apoprotein by helping to assemble the nickel containing metallocenter of UreC. The UreE protein probably delivers the nickel.</text>
</comment>
<evidence type="ECO:0000256" key="1">
    <source>
        <dbReference type="ARBA" id="ARBA00007177"/>
    </source>
</evidence>
<dbReference type="Pfam" id="PF01774">
    <property type="entry name" value="UreD"/>
    <property type="match status" value="1"/>
</dbReference>
<dbReference type="AlphaFoldDB" id="A0A975P618"/>
<dbReference type="HAMAP" id="MF_01384">
    <property type="entry name" value="UreD"/>
    <property type="match status" value="1"/>
</dbReference>
<proteinExistence type="inferred from homology"/>
<evidence type="ECO:0000313" key="5">
    <source>
        <dbReference type="Proteomes" id="UP000679352"/>
    </source>
</evidence>
<accession>A0A975P618</accession>
<gene>
    <name evidence="3" type="primary">ureD</name>
    <name evidence="4" type="ORF">KM031_09070</name>
</gene>
<keyword evidence="3" id="KW-0963">Cytoplasm</keyword>
<protein>
    <recommendedName>
        <fullName evidence="3">Urease accessory protein UreD</fullName>
    </recommendedName>
</protein>
<dbReference type="KEGG" id="gfu:KM031_09070"/>
<dbReference type="InterPro" id="IPR002669">
    <property type="entry name" value="UreD"/>
</dbReference>
<comment type="similarity">
    <text evidence="1 3">Belongs to the UreD family.</text>
</comment>
<comment type="function">
    <text evidence="3">Required for maturation of urease via the functional incorporation of the urease nickel metallocenter.</text>
</comment>
<evidence type="ECO:0000256" key="2">
    <source>
        <dbReference type="ARBA" id="ARBA00023186"/>
    </source>
</evidence>
<keyword evidence="5" id="KW-1185">Reference proteome</keyword>
<dbReference type="PANTHER" id="PTHR33643:SF1">
    <property type="entry name" value="UREASE ACCESSORY PROTEIN D"/>
    <property type="match status" value="1"/>
</dbReference>
<keyword evidence="3" id="KW-0996">Nickel insertion</keyword>
<dbReference type="GO" id="GO:0016151">
    <property type="term" value="F:nickel cation binding"/>
    <property type="evidence" value="ECO:0007669"/>
    <property type="project" value="UniProtKB-UniRule"/>
</dbReference>
<comment type="subcellular location">
    <subcellularLocation>
        <location evidence="3">Cytoplasm</location>
    </subcellularLocation>
</comment>
<evidence type="ECO:0000313" key="4">
    <source>
        <dbReference type="EMBL" id="QWK89036.1"/>
    </source>
</evidence>
<dbReference type="EMBL" id="CP076361">
    <property type="protein sequence ID" value="QWK89036.1"/>
    <property type="molecule type" value="Genomic_DNA"/>
</dbReference>
<sequence>MRNRSGKAAIAELHQSGAAKAFLPRGGVAAEDVVFLNTSGGLTSGDHLHFDLTVPAGLRMTATTQTAERAYAAPGGSARMQVDLRVGAEARLDWLPQETILFESAHLHRQTCLQLEAGASCLFAETIILGRLARGEAPQQARLTDRRMILRQGRPVWADALQFGADALAIRDQPASLGMARCFAVIVLIAQGAEDAASALRPLLGAAACETALSAWNGRLVVRLKARDSWPLKCQMARCLTQLRGTPLPRVWQMNGDIA</sequence>
<dbReference type="PANTHER" id="PTHR33643">
    <property type="entry name" value="UREASE ACCESSORY PROTEIN D"/>
    <property type="match status" value="1"/>
</dbReference>
<name>A0A975P618_9RHOB</name>
<reference evidence="4" key="1">
    <citation type="submission" date="2021-06" db="EMBL/GenBank/DDBJ databases">
        <title>Direct submission.</title>
        <authorList>
            <person name="Lee C.-S."/>
            <person name="Jin L."/>
        </authorList>
    </citation>
    <scope>NUCLEOTIDE SEQUENCE</scope>
    <source>
        <strain evidence="4">Con5</strain>
    </source>
</reference>
<dbReference type="Proteomes" id="UP000679352">
    <property type="component" value="Chromosome"/>
</dbReference>
<organism evidence="4 5">
    <name type="scientific">Gemmobacter fulvus</name>
    <dbReference type="NCBI Taxonomy" id="2840474"/>
    <lineage>
        <taxon>Bacteria</taxon>
        <taxon>Pseudomonadati</taxon>
        <taxon>Pseudomonadota</taxon>
        <taxon>Alphaproteobacteria</taxon>
        <taxon>Rhodobacterales</taxon>
        <taxon>Paracoccaceae</taxon>
        <taxon>Gemmobacter</taxon>
    </lineage>
</organism>
<dbReference type="GO" id="GO:0005737">
    <property type="term" value="C:cytoplasm"/>
    <property type="evidence" value="ECO:0007669"/>
    <property type="project" value="UniProtKB-SubCell"/>
</dbReference>
<evidence type="ECO:0000256" key="3">
    <source>
        <dbReference type="HAMAP-Rule" id="MF_01384"/>
    </source>
</evidence>
<keyword evidence="2 3" id="KW-0143">Chaperone</keyword>